<gene>
    <name evidence="1" type="ORF">EAS64_25675</name>
</gene>
<reference evidence="1 2" key="1">
    <citation type="submission" date="2018-11" db="EMBL/GenBank/DDBJ databases">
        <title>Trebonia kvetii gen.nov., sp.nov., a novel acidophilic actinobacterium, and proposal of the new actinobacterial family Treboniaceae fam. nov.</title>
        <authorList>
            <person name="Rapoport D."/>
            <person name="Sagova-Mareckova M."/>
            <person name="Sedlacek I."/>
            <person name="Provaznik J."/>
            <person name="Kralova S."/>
            <person name="Pavlinic D."/>
            <person name="Benes V."/>
            <person name="Kopecky J."/>
        </authorList>
    </citation>
    <scope>NUCLEOTIDE SEQUENCE [LARGE SCALE GENOMIC DNA]</scope>
    <source>
        <strain evidence="1 2">15Tr583</strain>
    </source>
</reference>
<sequence>MAGVYAVCKAGLLINIVLANRYLDRCVWSDGPEKRHTGGTFKPLSPVWLLNEPFGARRWLLGRKLDDDPGCAGIGGAAR</sequence>
<dbReference type="RefSeq" id="WP_145857016.1">
    <property type="nucleotide sequence ID" value="NZ_RPFW01000005.1"/>
</dbReference>
<dbReference type="AlphaFoldDB" id="A0A6P2BTJ0"/>
<proteinExistence type="predicted"/>
<dbReference type="Proteomes" id="UP000460272">
    <property type="component" value="Unassembled WGS sequence"/>
</dbReference>
<evidence type="ECO:0000313" key="1">
    <source>
        <dbReference type="EMBL" id="TVZ02218.1"/>
    </source>
</evidence>
<protein>
    <submittedName>
        <fullName evidence="1">Uncharacterized protein</fullName>
    </submittedName>
</protein>
<accession>A0A6P2BTJ0</accession>
<keyword evidence="2" id="KW-1185">Reference proteome</keyword>
<name>A0A6P2BTJ0_9ACTN</name>
<comment type="caution">
    <text evidence="1">The sequence shown here is derived from an EMBL/GenBank/DDBJ whole genome shotgun (WGS) entry which is preliminary data.</text>
</comment>
<evidence type="ECO:0000313" key="2">
    <source>
        <dbReference type="Proteomes" id="UP000460272"/>
    </source>
</evidence>
<organism evidence="1 2">
    <name type="scientific">Trebonia kvetii</name>
    <dbReference type="NCBI Taxonomy" id="2480626"/>
    <lineage>
        <taxon>Bacteria</taxon>
        <taxon>Bacillati</taxon>
        <taxon>Actinomycetota</taxon>
        <taxon>Actinomycetes</taxon>
        <taxon>Streptosporangiales</taxon>
        <taxon>Treboniaceae</taxon>
        <taxon>Trebonia</taxon>
    </lineage>
</organism>
<dbReference type="EMBL" id="RPFW01000005">
    <property type="protein sequence ID" value="TVZ02218.1"/>
    <property type="molecule type" value="Genomic_DNA"/>
</dbReference>